<dbReference type="InterPro" id="IPR055141">
    <property type="entry name" value="TADA2A_B-like_dom"/>
</dbReference>
<keyword evidence="1" id="KW-0479">Metal-binding</keyword>
<evidence type="ECO:0000256" key="2">
    <source>
        <dbReference type="ARBA" id="ARBA00022771"/>
    </source>
</evidence>
<dbReference type="Pfam" id="PF25299">
    <property type="entry name" value="ZZ_ADA2"/>
    <property type="match status" value="1"/>
</dbReference>
<name>A0A5K3EKC1_MESCO</name>
<dbReference type="Gene3D" id="1.10.10.60">
    <property type="entry name" value="Homeodomain-like"/>
    <property type="match status" value="1"/>
</dbReference>
<evidence type="ECO:0000259" key="5">
    <source>
        <dbReference type="PROSITE" id="PS50090"/>
    </source>
</evidence>
<dbReference type="SUPFAM" id="SSF46689">
    <property type="entry name" value="Homeodomain-like"/>
    <property type="match status" value="1"/>
</dbReference>
<evidence type="ECO:0000256" key="3">
    <source>
        <dbReference type="ARBA" id="ARBA00022833"/>
    </source>
</evidence>
<evidence type="ECO:0000313" key="6">
    <source>
        <dbReference type="WBParaSite" id="MCU_001202-RA"/>
    </source>
</evidence>
<evidence type="ECO:0000256" key="4">
    <source>
        <dbReference type="SAM" id="MobiDB-lite"/>
    </source>
</evidence>
<dbReference type="GO" id="GO:0006338">
    <property type="term" value="P:chromatin remodeling"/>
    <property type="evidence" value="ECO:0007669"/>
    <property type="project" value="TreeGrafter"/>
</dbReference>
<feature type="compositionally biased region" description="Basic residues" evidence="4">
    <location>
        <begin position="556"/>
        <end position="568"/>
    </location>
</feature>
<protein>
    <submittedName>
        <fullName evidence="6">ZZ-type domain-containing protein</fullName>
    </submittedName>
</protein>
<sequence>MQIKCNYCLKRLPPIFIRCLQCRKVALCPNCFRLGAEAAKHKRSHRYKLERNLYCSRPAWQIEDELSLLDCVESCGLGNWADMSLKFGNVPPSECRLHYESVYIWGRMSSVCSSKSSVTGINMGDQYEECLCNLCVDQARVPIEACRQLGLMPKRDDYECEYDNNAEESIVDIRSDFLEDELFRELAVARIDAFVECLRQRQLRHVVVAKLNLLTHLLPKLLPTPIAKVSAVSHGSIPACTALGRCRYNHGTDIAFRRRANLFGQRRSGQRTFRSTRTGCVTETTSSLGSSPFEDVVKHPPPSVESVHDSGIASSDSSVHSATSPETETVVVPSPEIGTIANDSDGRHVPPSKTPVEVKCLSLTPLPSVVKPNDTLILQSQSMLRGGPKNRQILGIPTDEAHPNCCTPLFVAEPLKPLLRFLSCSEANALLRQLHKEHVLRQEIEQLEQLQKSHGILRDNIHLAGARRSASPINHTSDDFSVEDDVHPLSPITALVASPKRRRTVAPTLPRRKRRGRSPVSSVMRGRGGKRNGGEVKPSSSVVGGVKKFTAGCTVSKRRGRPPLHHHGERQQQLIHT</sequence>
<dbReference type="InterPro" id="IPR043145">
    <property type="entry name" value="Znf_ZZ_sf"/>
</dbReference>
<dbReference type="GO" id="GO:0008270">
    <property type="term" value="F:zinc ion binding"/>
    <property type="evidence" value="ECO:0007669"/>
    <property type="project" value="UniProtKB-KW"/>
</dbReference>
<organism evidence="6">
    <name type="scientific">Mesocestoides corti</name>
    <name type="common">Flatworm</name>
    <dbReference type="NCBI Taxonomy" id="53468"/>
    <lineage>
        <taxon>Eukaryota</taxon>
        <taxon>Metazoa</taxon>
        <taxon>Spiralia</taxon>
        <taxon>Lophotrochozoa</taxon>
        <taxon>Platyhelminthes</taxon>
        <taxon>Cestoda</taxon>
        <taxon>Eucestoda</taxon>
        <taxon>Cyclophyllidea</taxon>
        <taxon>Mesocestoididae</taxon>
        <taxon>Mesocestoides</taxon>
    </lineage>
</organism>
<dbReference type="PROSITE" id="PS50090">
    <property type="entry name" value="MYB_LIKE"/>
    <property type="match status" value="1"/>
</dbReference>
<dbReference type="InterPro" id="IPR000433">
    <property type="entry name" value="Znf_ZZ"/>
</dbReference>
<dbReference type="PANTHER" id="PTHR12374:SF20">
    <property type="entry name" value="TRANSCRIPTIONAL ADAPTER 2-ALPHA"/>
    <property type="match status" value="1"/>
</dbReference>
<dbReference type="Gene3D" id="3.30.60.90">
    <property type="match status" value="1"/>
</dbReference>
<dbReference type="PANTHER" id="PTHR12374">
    <property type="entry name" value="TRANSCRIPTIONAL ADAPTOR 2 ADA2 -RELATED"/>
    <property type="match status" value="1"/>
</dbReference>
<feature type="compositionally biased region" description="Low complexity" evidence="4">
    <location>
        <begin position="309"/>
        <end position="324"/>
    </location>
</feature>
<feature type="compositionally biased region" description="Polar residues" evidence="4">
    <location>
        <begin position="273"/>
        <end position="290"/>
    </location>
</feature>
<proteinExistence type="predicted"/>
<dbReference type="WBParaSite" id="MCU_001202-RA">
    <property type="protein sequence ID" value="MCU_001202-RA"/>
    <property type="gene ID" value="MCU_001202"/>
</dbReference>
<dbReference type="Pfam" id="PF22941">
    <property type="entry name" value="TADA2A-like_3rd"/>
    <property type="match status" value="1"/>
</dbReference>
<dbReference type="Pfam" id="PF00249">
    <property type="entry name" value="Myb_DNA-binding"/>
    <property type="match status" value="1"/>
</dbReference>
<dbReference type="CDD" id="cd00167">
    <property type="entry name" value="SANT"/>
    <property type="match status" value="1"/>
</dbReference>
<dbReference type="GO" id="GO:0070461">
    <property type="term" value="C:SAGA-type complex"/>
    <property type="evidence" value="ECO:0007669"/>
    <property type="project" value="TreeGrafter"/>
</dbReference>
<dbReference type="GO" id="GO:0003682">
    <property type="term" value="F:chromatin binding"/>
    <property type="evidence" value="ECO:0007669"/>
    <property type="project" value="TreeGrafter"/>
</dbReference>
<reference evidence="6" key="1">
    <citation type="submission" date="2019-11" db="UniProtKB">
        <authorList>
            <consortium name="WormBaseParasite"/>
        </authorList>
    </citation>
    <scope>IDENTIFICATION</scope>
</reference>
<dbReference type="InterPro" id="IPR009057">
    <property type="entry name" value="Homeodomain-like_sf"/>
</dbReference>
<feature type="region of interest" description="Disordered" evidence="4">
    <location>
        <begin position="501"/>
        <end position="577"/>
    </location>
</feature>
<dbReference type="GO" id="GO:0005634">
    <property type="term" value="C:nucleus"/>
    <property type="evidence" value="ECO:0007669"/>
    <property type="project" value="TreeGrafter"/>
</dbReference>
<accession>A0A5K3EKC1</accession>
<keyword evidence="2" id="KW-0863">Zinc-finger</keyword>
<keyword evidence="3" id="KW-0862">Zinc</keyword>
<feature type="compositionally biased region" description="Basic residues" evidence="4">
    <location>
        <begin position="501"/>
        <end position="517"/>
    </location>
</feature>
<dbReference type="InterPro" id="IPR001005">
    <property type="entry name" value="SANT/Myb"/>
</dbReference>
<evidence type="ECO:0000256" key="1">
    <source>
        <dbReference type="ARBA" id="ARBA00022723"/>
    </source>
</evidence>
<dbReference type="AlphaFoldDB" id="A0A5K3EKC1"/>
<dbReference type="GO" id="GO:0003713">
    <property type="term" value="F:transcription coactivator activity"/>
    <property type="evidence" value="ECO:0007669"/>
    <property type="project" value="TreeGrafter"/>
</dbReference>
<dbReference type="GO" id="GO:0006357">
    <property type="term" value="P:regulation of transcription by RNA polymerase II"/>
    <property type="evidence" value="ECO:0007669"/>
    <property type="project" value="TreeGrafter"/>
</dbReference>
<dbReference type="SUPFAM" id="SSF57850">
    <property type="entry name" value="RING/U-box"/>
    <property type="match status" value="1"/>
</dbReference>
<feature type="domain" description="Myb-like" evidence="5">
    <location>
        <begin position="57"/>
        <end position="103"/>
    </location>
</feature>
<dbReference type="SMART" id="SM00291">
    <property type="entry name" value="ZnF_ZZ"/>
    <property type="match status" value="1"/>
</dbReference>
<feature type="region of interest" description="Disordered" evidence="4">
    <location>
        <begin position="273"/>
        <end position="330"/>
    </location>
</feature>
<feature type="compositionally biased region" description="Low complexity" evidence="4">
    <location>
        <begin position="535"/>
        <end position="548"/>
    </location>
</feature>